<feature type="compositionally biased region" description="Pro residues" evidence="1">
    <location>
        <begin position="138"/>
        <end position="154"/>
    </location>
</feature>
<evidence type="ECO:0000256" key="1">
    <source>
        <dbReference type="SAM" id="MobiDB-lite"/>
    </source>
</evidence>
<dbReference type="CDD" id="cd00084">
    <property type="entry name" value="HMG-box_SF"/>
    <property type="match status" value="1"/>
</dbReference>
<feature type="compositionally biased region" description="Low complexity" evidence="1">
    <location>
        <begin position="168"/>
        <end position="177"/>
    </location>
</feature>
<accession>A0AAW1PEK4</accession>
<feature type="compositionally biased region" description="Basic and acidic residues" evidence="1">
    <location>
        <begin position="31"/>
        <end position="40"/>
    </location>
</feature>
<dbReference type="Gene3D" id="1.10.30.10">
    <property type="entry name" value="High mobility group box domain"/>
    <property type="match status" value="1"/>
</dbReference>
<evidence type="ECO:0000313" key="4">
    <source>
        <dbReference type="Proteomes" id="UP001489004"/>
    </source>
</evidence>
<dbReference type="AlphaFoldDB" id="A0AAW1PEK4"/>
<dbReference type="SMART" id="SM00398">
    <property type="entry name" value="HMG"/>
    <property type="match status" value="1"/>
</dbReference>
<feature type="domain" description="HMG box" evidence="2">
    <location>
        <begin position="41"/>
        <end position="120"/>
    </location>
</feature>
<dbReference type="Pfam" id="PF09011">
    <property type="entry name" value="HMG_box_2"/>
    <property type="match status" value="1"/>
</dbReference>
<dbReference type="Proteomes" id="UP001489004">
    <property type="component" value="Unassembled WGS sequence"/>
</dbReference>
<feature type="compositionally biased region" description="Basic and acidic residues" evidence="1">
    <location>
        <begin position="178"/>
        <end position="195"/>
    </location>
</feature>
<dbReference type="EMBL" id="JALJOR010000013">
    <property type="protein sequence ID" value="KAK9806795.1"/>
    <property type="molecule type" value="Genomic_DNA"/>
</dbReference>
<feature type="compositionally biased region" description="Basic residues" evidence="1">
    <location>
        <begin position="196"/>
        <end position="214"/>
    </location>
</feature>
<dbReference type="InterPro" id="IPR036910">
    <property type="entry name" value="HMG_box_dom_sf"/>
</dbReference>
<proteinExistence type="predicted"/>
<protein>
    <recommendedName>
        <fullName evidence="2">HMG box domain-containing protein</fullName>
    </recommendedName>
</protein>
<comment type="caution">
    <text evidence="3">The sequence shown here is derived from an EMBL/GenBank/DDBJ whole genome shotgun (WGS) entry which is preliminary data.</text>
</comment>
<evidence type="ECO:0000259" key="2">
    <source>
        <dbReference type="SMART" id="SM00398"/>
    </source>
</evidence>
<sequence>MRGYRESGVVPTVTYGGAGHAPGGSKKGKKVKTDSGEKQEKVKRKPTAFNIFVKTKIEELKRSGIKLEGDTNNNALFTRAVNEWKKFSPAEKKAFEEKFKAGGTDIELAALAAVHPSSGEAAEDSEEESSSDEEEVPTPAPTPAHVPVPAPAPAPVEKKSEKKRKAQEAAAAAATPKAEPKEELAPAKTGDEEKKAKKAKKEKKKKHKKHEEAA</sequence>
<evidence type="ECO:0000313" key="3">
    <source>
        <dbReference type="EMBL" id="KAK9806795.1"/>
    </source>
</evidence>
<feature type="region of interest" description="Disordered" evidence="1">
    <location>
        <begin position="110"/>
        <end position="214"/>
    </location>
</feature>
<keyword evidence="4" id="KW-1185">Reference proteome</keyword>
<organism evidence="3 4">
    <name type="scientific">[Myrmecia] bisecta</name>
    <dbReference type="NCBI Taxonomy" id="41462"/>
    <lineage>
        <taxon>Eukaryota</taxon>
        <taxon>Viridiplantae</taxon>
        <taxon>Chlorophyta</taxon>
        <taxon>core chlorophytes</taxon>
        <taxon>Trebouxiophyceae</taxon>
        <taxon>Trebouxiales</taxon>
        <taxon>Trebouxiaceae</taxon>
        <taxon>Myrmecia</taxon>
    </lineage>
</organism>
<dbReference type="SUPFAM" id="SSF47095">
    <property type="entry name" value="HMG-box"/>
    <property type="match status" value="1"/>
</dbReference>
<feature type="compositionally biased region" description="Acidic residues" evidence="1">
    <location>
        <begin position="121"/>
        <end position="136"/>
    </location>
</feature>
<reference evidence="3 4" key="1">
    <citation type="journal article" date="2024" name="Nat. Commun.">
        <title>Phylogenomics reveals the evolutionary origins of lichenization in chlorophyte algae.</title>
        <authorList>
            <person name="Puginier C."/>
            <person name="Libourel C."/>
            <person name="Otte J."/>
            <person name="Skaloud P."/>
            <person name="Haon M."/>
            <person name="Grisel S."/>
            <person name="Petersen M."/>
            <person name="Berrin J.G."/>
            <person name="Delaux P.M."/>
            <person name="Dal Grande F."/>
            <person name="Keller J."/>
        </authorList>
    </citation>
    <scope>NUCLEOTIDE SEQUENCE [LARGE SCALE GENOMIC DNA]</scope>
    <source>
        <strain evidence="3 4">SAG 2043</strain>
    </source>
</reference>
<gene>
    <name evidence="3" type="ORF">WJX72_002948</name>
</gene>
<name>A0AAW1PEK4_9CHLO</name>
<feature type="region of interest" description="Disordered" evidence="1">
    <location>
        <begin position="1"/>
        <end position="43"/>
    </location>
</feature>
<dbReference type="InterPro" id="IPR009071">
    <property type="entry name" value="HMG_box_dom"/>
</dbReference>